<proteinExistence type="predicted"/>
<organism evidence="3 5">
    <name type="scientific">Serratia marcescens</name>
    <dbReference type="NCBI Taxonomy" id="615"/>
    <lineage>
        <taxon>Bacteria</taxon>
        <taxon>Pseudomonadati</taxon>
        <taxon>Pseudomonadota</taxon>
        <taxon>Gammaproteobacteria</taxon>
        <taxon>Enterobacterales</taxon>
        <taxon>Yersiniaceae</taxon>
        <taxon>Serratia</taxon>
    </lineage>
</organism>
<sequence>MVPVNSVHKKARIRCGLRKSALSDDSYARLHRPQEGGTPPTVKRNVCVHLQTLFVNSHPTRPLP</sequence>
<evidence type="ECO:0000313" key="2">
    <source>
        <dbReference type="EMBL" id="TFV47152.1"/>
    </source>
</evidence>
<dbReference type="EMBL" id="PQGI01000001">
    <property type="protein sequence ID" value="POP18625.1"/>
    <property type="molecule type" value="Genomic_DNA"/>
</dbReference>
<reference evidence="1" key="1">
    <citation type="submission" date="2018-01" db="EMBL/GenBank/DDBJ databases">
        <title>The opportunistic pathogen Serratia marcescens is an overlooked threat to honeybees.</title>
        <authorList>
            <person name="Raymann K."/>
            <person name="Shaffer Z."/>
            <person name="Coon K."/>
            <person name="Salisbury S."/>
            <person name="Moran N.A."/>
        </authorList>
    </citation>
    <scope>NUCLEOTIDE SEQUENCE [LARGE SCALE GENOMIC DNA]</scope>
    <source>
        <strain evidence="1">KZ19</strain>
    </source>
</reference>
<protein>
    <submittedName>
        <fullName evidence="3">Uncharacterized protein</fullName>
    </submittedName>
</protein>
<gene>
    <name evidence="1" type="ORF">C3R40_01580</name>
    <name evidence="2" type="ORF">E0L31_02400</name>
    <name evidence="3" type="ORF">FOT62_06165</name>
</gene>
<accession>A0A5F0Z0R9</accession>
<dbReference type="AlphaFoldDB" id="A0A5F0Z0R9"/>
<evidence type="ECO:0000313" key="4">
    <source>
        <dbReference type="Proteomes" id="UP000298510"/>
    </source>
</evidence>
<dbReference type="EMBL" id="VOUQ01000002">
    <property type="protein sequence ID" value="TXE36561.1"/>
    <property type="molecule type" value="Genomic_DNA"/>
</dbReference>
<reference evidence="2 4" key="2">
    <citation type="submission" date="2019-03" db="EMBL/GenBank/DDBJ databases">
        <title>Serratia marcescens strain N2 draft genome.</title>
        <authorList>
            <person name="Yassin A."/>
            <person name="El-Kenawy N."/>
            <person name="Youssef N.H."/>
        </authorList>
    </citation>
    <scope>NUCLEOTIDE SEQUENCE [LARGE SCALE GENOMIC DNA]</scope>
    <source>
        <strain evidence="2 4">N2</strain>
    </source>
</reference>
<dbReference type="EMBL" id="SPSG01000261">
    <property type="protein sequence ID" value="TFV47152.1"/>
    <property type="molecule type" value="Genomic_DNA"/>
</dbReference>
<accession>A0A4Y9LW94</accession>
<evidence type="ECO:0000313" key="5">
    <source>
        <dbReference type="Proteomes" id="UP000321126"/>
    </source>
</evidence>
<evidence type="ECO:0000313" key="3">
    <source>
        <dbReference type="EMBL" id="TXE36561.1"/>
    </source>
</evidence>
<dbReference type="Proteomes" id="UP000321126">
    <property type="component" value="Unassembled WGS sequence"/>
</dbReference>
<evidence type="ECO:0000313" key="1">
    <source>
        <dbReference type="EMBL" id="POP18625.1"/>
    </source>
</evidence>
<name>A0A5F0Z0R9_SERMA</name>
<reference evidence="3 5" key="3">
    <citation type="submission" date="2019-07" db="EMBL/GenBank/DDBJ databases">
        <title>Serratia strains were isolated from fresh produce.</title>
        <authorList>
            <person name="Cho G.-S."/>
            <person name="Stein M."/>
            <person name="Lee W."/>
            <person name="Suh S.H."/>
            <person name="Franz C.M.A.P."/>
        </authorList>
    </citation>
    <scope>NUCLEOTIDE SEQUENCE [LARGE SCALE GENOMIC DNA]</scope>
    <source>
        <strain evidence="3 5">S16</strain>
    </source>
</reference>
<comment type="caution">
    <text evidence="3">The sequence shown here is derived from an EMBL/GenBank/DDBJ whole genome shotgun (WGS) entry which is preliminary data.</text>
</comment>